<proteinExistence type="predicted"/>
<dbReference type="GO" id="GO:0003964">
    <property type="term" value="F:RNA-directed DNA polymerase activity"/>
    <property type="evidence" value="ECO:0007669"/>
    <property type="project" value="UniProtKB-KW"/>
</dbReference>
<keyword evidence="1" id="KW-0548">Nucleotidyltransferase</keyword>
<dbReference type="AlphaFoldDB" id="A0A2U1MR55"/>
<evidence type="ECO:0000313" key="2">
    <source>
        <dbReference type="Proteomes" id="UP000245207"/>
    </source>
</evidence>
<dbReference type="OrthoDB" id="1748554at2759"/>
<dbReference type="Proteomes" id="UP000245207">
    <property type="component" value="Unassembled WGS sequence"/>
</dbReference>
<dbReference type="STRING" id="35608.A0A2U1MR55"/>
<keyword evidence="1" id="KW-0808">Transferase</keyword>
<keyword evidence="2" id="KW-1185">Reference proteome</keyword>
<organism evidence="1 2">
    <name type="scientific">Artemisia annua</name>
    <name type="common">Sweet wormwood</name>
    <dbReference type="NCBI Taxonomy" id="35608"/>
    <lineage>
        <taxon>Eukaryota</taxon>
        <taxon>Viridiplantae</taxon>
        <taxon>Streptophyta</taxon>
        <taxon>Embryophyta</taxon>
        <taxon>Tracheophyta</taxon>
        <taxon>Spermatophyta</taxon>
        <taxon>Magnoliopsida</taxon>
        <taxon>eudicotyledons</taxon>
        <taxon>Gunneridae</taxon>
        <taxon>Pentapetalae</taxon>
        <taxon>asterids</taxon>
        <taxon>campanulids</taxon>
        <taxon>Asterales</taxon>
        <taxon>Asteraceae</taxon>
        <taxon>Asteroideae</taxon>
        <taxon>Anthemideae</taxon>
        <taxon>Artemisiinae</taxon>
        <taxon>Artemisia</taxon>
    </lineage>
</organism>
<gene>
    <name evidence="1" type="ORF">CTI12_AA350930</name>
</gene>
<accession>A0A2U1MR55</accession>
<dbReference type="EMBL" id="PKPP01004584">
    <property type="protein sequence ID" value="PWA63694.1"/>
    <property type="molecule type" value="Genomic_DNA"/>
</dbReference>
<name>A0A2U1MR55_ARTAN</name>
<protein>
    <submittedName>
        <fullName evidence="1">Reverse transcriptase domain, Reverse transcriptase zinc-binding domain protein</fullName>
    </submittedName>
</protein>
<reference evidence="1 2" key="1">
    <citation type="journal article" date="2018" name="Mol. Plant">
        <title>The genome of Artemisia annua provides insight into the evolution of Asteraceae family and artemisinin biosynthesis.</title>
        <authorList>
            <person name="Shen Q."/>
            <person name="Zhang L."/>
            <person name="Liao Z."/>
            <person name="Wang S."/>
            <person name="Yan T."/>
            <person name="Shi P."/>
            <person name="Liu M."/>
            <person name="Fu X."/>
            <person name="Pan Q."/>
            <person name="Wang Y."/>
            <person name="Lv Z."/>
            <person name="Lu X."/>
            <person name="Zhang F."/>
            <person name="Jiang W."/>
            <person name="Ma Y."/>
            <person name="Chen M."/>
            <person name="Hao X."/>
            <person name="Li L."/>
            <person name="Tang Y."/>
            <person name="Lv G."/>
            <person name="Zhou Y."/>
            <person name="Sun X."/>
            <person name="Brodelius P.E."/>
            <person name="Rose J.K.C."/>
            <person name="Tang K."/>
        </authorList>
    </citation>
    <scope>NUCLEOTIDE SEQUENCE [LARGE SCALE GENOMIC DNA]</scope>
    <source>
        <strain evidence="2">cv. Huhao1</strain>
        <tissue evidence="1">Leaf</tissue>
    </source>
</reference>
<comment type="caution">
    <text evidence="1">The sequence shown here is derived from an EMBL/GenBank/DDBJ whole genome shotgun (WGS) entry which is preliminary data.</text>
</comment>
<evidence type="ECO:0000313" key="1">
    <source>
        <dbReference type="EMBL" id="PWA63694.1"/>
    </source>
</evidence>
<keyword evidence="1" id="KW-0695">RNA-directed DNA polymerase</keyword>
<sequence length="171" mass="20047">MFELVSKSSNVSSSVSWGWRKLLSIRNTIRPFIWYKIGNGCKVSAWFDTWDANGPVMPHVSNRAIFNAGFTPQDSVADMVHGSEWRWPQSWFEDKLVWKSIDGSFKDFSVSEAWQSIRKRSNEVSWHRSGLFDKINKKKMSVSLFYAQDEEYKCIENDRDEENKCTEKQSR</sequence>